<feature type="transmembrane region" description="Helical" evidence="2">
    <location>
        <begin position="20"/>
        <end position="42"/>
    </location>
</feature>
<evidence type="ECO:0000313" key="4">
    <source>
        <dbReference type="Proteomes" id="UP000634919"/>
    </source>
</evidence>
<name>A0ABR8S8I3_9BURK</name>
<feature type="transmembrane region" description="Helical" evidence="2">
    <location>
        <begin position="370"/>
        <end position="392"/>
    </location>
</feature>
<sequence length="562" mass="61401">MRVDGKPEGLRQSMSWLHTWSGLLLGWLLYAVFFTGTLSYFVDEINDWMRPELHVSVAQADTAEKAMAGMQKLAPDASSWSINLPDERHTAVEVSWRPKGAAQGREGTKRAQLDASTGDVIAVRETRGGSFLYRFHFELYAMPRVWGRWIVGIATFVMLVAIISGVITHKKIFTDFFTFRPRKGQRSWLDAHNATAVLALPFHIVITFSGLLLLMTMLMPWGAYAVYDGEPQRFNAERRGMQAAPAQQGGPQQAAREGRGEGRERKAAEPQAMAPIGPMLQLAQAHWQGGAVGSISVQNPNTQRASVELRAERADSLLLGRAGSQKVVLDGVTGTLKETPEARQPSAAMAVMNSMVSLHLGRFAGPAVRWLLFLSGLVGTCMAATGLVLWVVKRQPDRRKLGYTPKGHRLVEVLNVAAIAGLSVAVAGYFWLNRLLPVGLEARSNAEINGFFAIWLACLVHAALRPHAKAWLEQMAVAALAFALLPLLNVWTGGAGLWLTLAHSQWSVAGFDLMMLALGLVHAAVVIKLWQRRKKSDAVAVSAVRQGVASQKTVLQAPESQA</sequence>
<keyword evidence="2" id="KW-0472">Membrane</keyword>
<keyword evidence="2" id="KW-0812">Transmembrane</keyword>
<comment type="caution">
    <text evidence="3">The sequence shown here is derived from an EMBL/GenBank/DDBJ whole genome shotgun (WGS) entry which is preliminary data.</text>
</comment>
<evidence type="ECO:0000313" key="3">
    <source>
        <dbReference type="EMBL" id="MBD7959783.1"/>
    </source>
</evidence>
<dbReference type="InterPro" id="IPR005625">
    <property type="entry name" value="PepSY-ass_TM"/>
</dbReference>
<dbReference type="RefSeq" id="WP_191722179.1">
    <property type="nucleotide sequence ID" value="NZ_JACSQK010000002.1"/>
</dbReference>
<evidence type="ECO:0000256" key="1">
    <source>
        <dbReference type="SAM" id="MobiDB-lite"/>
    </source>
</evidence>
<feature type="compositionally biased region" description="Low complexity" evidence="1">
    <location>
        <begin position="241"/>
        <end position="255"/>
    </location>
</feature>
<feature type="compositionally biased region" description="Basic and acidic residues" evidence="1">
    <location>
        <begin position="256"/>
        <end position="268"/>
    </location>
</feature>
<gene>
    <name evidence="3" type="ORF">H9646_04770</name>
</gene>
<feature type="transmembrane region" description="Helical" evidence="2">
    <location>
        <begin position="194"/>
        <end position="214"/>
    </location>
</feature>
<keyword evidence="4" id="KW-1185">Reference proteome</keyword>
<feature type="transmembrane region" description="Helical" evidence="2">
    <location>
        <begin position="149"/>
        <end position="167"/>
    </location>
</feature>
<feature type="transmembrane region" description="Helical" evidence="2">
    <location>
        <begin position="506"/>
        <end position="527"/>
    </location>
</feature>
<feature type="transmembrane region" description="Helical" evidence="2">
    <location>
        <begin position="476"/>
        <end position="500"/>
    </location>
</feature>
<dbReference type="PANTHER" id="PTHR34219">
    <property type="entry name" value="IRON-REGULATED INNER MEMBRANE PROTEIN-RELATED"/>
    <property type="match status" value="1"/>
</dbReference>
<feature type="transmembrane region" description="Helical" evidence="2">
    <location>
        <begin position="413"/>
        <end position="432"/>
    </location>
</feature>
<dbReference type="Proteomes" id="UP000634919">
    <property type="component" value="Unassembled WGS sequence"/>
</dbReference>
<dbReference type="PANTHER" id="PTHR34219:SF4">
    <property type="entry name" value="PEPSY DOMAIN-CONTAINING PROTEIN"/>
    <property type="match status" value="1"/>
</dbReference>
<accession>A0ABR8S8I3</accession>
<feature type="region of interest" description="Disordered" evidence="1">
    <location>
        <begin position="239"/>
        <end position="269"/>
    </location>
</feature>
<organism evidence="3 4">
    <name type="scientific">Comamonas avium</name>
    <dbReference type="NCBI Taxonomy" id="2762231"/>
    <lineage>
        <taxon>Bacteria</taxon>
        <taxon>Pseudomonadati</taxon>
        <taxon>Pseudomonadota</taxon>
        <taxon>Betaproteobacteria</taxon>
        <taxon>Burkholderiales</taxon>
        <taxon>Comamonadaceae</taxon>
        <taxon>Comamonas</taxon>
    </lineage>
</organism>
<feature type="transmembrane region" description="Helical" evidence="2">
    <location>
        <begin position="444"/>
        <end position="464"/>
    </location>
</feature>
<evidence type="ECO:0000256" key="2">
    <source>
        <dbReference type="SAM" id="Phobius"/>
    </source>
</evidence>
<keyword evidence="2" id="KW-1133">Transmembrane helix</keyword>
<protein>
    <submittedName>
        <fullName evidence="3">PepSY domain-containing protein</fullName>
    </submittedName>
</protein>
<reference evidence="3 4" key="1">
    <citation type="submission" date="2020-08" db="EMBL/GenBank/DDBJ databases">
        <title>A Genomic Blueprint of the Chicken Gut Microbiome.</title>
        <authorList>
            <person name="Gilroy R."/>
            <person name="Ravi A."/>
            <person name="Getino M."/>
            <person name="Pursley I."/>
            <person name="Horton D.L."/>
            <person name="Alikhan N.-F."/>
            <person name="Baker D."/>
            <person name="Gharbi K."/>
            <person name="Hall N."/>
            <person name="Watson M."/>
            <person name="Adriaenssens E.M."/>
            <person name="Foster-Nyarko E."/>
            <person name="Jarju S."/>
            <person name="Secka A."/>
            <person name="Antonio M."/>
            <person name="Oren A."/>
            <person name="Chaudhuri R."/>
            <person name="La Ragione R.M."/>
            <person name="Hildebrand F."/>
            <person name="Pallen M.J."/>
        </authorList>
    </citation>
    <scope>NUCLEOTIDE SEQUENCE [LARGE SCALE GENOMIC DNA]</scope>
    <source>
        <strain evidence="3 4">Sa2CVA6</strain>
    </source>
</reference>
<proteinExistence type="predicted"/>
<dbReference type="EMBL" id="JACSQK010000002">
    <property type="protein sequence ID" value="MBD7959783.1"/>
    <property type="molecule type" value="Genomic_DNA"/>
</dbReference>
<dbReference type="Pfam" id="PF03929">
    <property type="entry name" value="PepSY_TM"/>
    <property type="match status" value="1"/>
</dbReference>